<dbReference type="PANTHER" id="PTHR35490">
    <property type="entry name" value="BACTERIOPHAGE N4 ADSORPTION B PROTEIN"/>
    <property type="match status" value="1"/>
</dbReference>
<sequence>MPTLTTTPSVDPPAASKSPSSSSMEAAKKRHNSPSPSRLERCNTAPLHPDDRDRDLSSKRPDIPPPYPHLRRRNSTAPERRSSSVSAARPPLSPSMIYATPESTPLPDSPTSGFPPPSPYLINHKRRGPRLFKSLSDKHVIERKVDEVDARLYNSHLRRVSEERENALREQQHKEGSGNEGLLNANNDSSKGSDGLKDESSNESSGDKVGGTAELKILTGQGLSRDDSEAEDFYDPQDSMSYMSYTDGEDYGGDQSARMYTPMADFYDAWEELSSESGRQSRRSLFNAEIELREMRLSLMMEIERRKQAEEALNTVRSQWQTLRERLATVGIKLPTEFSGLSDDNKSDVDPVEDICQQVHVSRFVSESVGRATIKAEVEAEMKTQLEAKNFEIARLSDRLHYYETMNREMSQRNQEAIEITRRERQTRRRRQEWIWGSIGAAITIGSAALVWSYVPGGKGSSSTDDGKSK</sequence>
<keyword evidence="2" id="KW-1133">Transmembrane helix</keyword>
<accession>A0A9Q1QJD3</accession>
<feature type="compositionally biased region" description="Basic and acidic residues" evidence="1">
    <location>
        <begin position="48"/>
        <end position="62"/>
    </location>
</feature>
<comment type="caution">
    <text evidence="3">The sequence shown here is derived from an EMBL/GenBank/DDBJ whole genome shotgun (WGS) entry which is preliminary data.</text>
</comment>
<evidence type="ECO:0000313" key="4">
    <source>
        <dbReference type="Proteomes" id="UP001153076"/>
    </source>
</evidence>
<evidence type="ECO:0000256" key="2">
    <source>
        <dbReference type="SAM" id="Phobius"/>
    </source>
</evidence>
<dbReference type="Proteomes" id="UP001153076">
    <property type="component" value="Unassembled WGS sequence"/>
</dbReference>
<feature type="transmembrane region" description="Helical" evidence="2">
    <location>
        <begin position="434"/>
        <end position="455"/>
    </location>
</feature>
<organism evidence="3 4">
    <name type="scientific">Carnegiea gigantea</name>
    <dbReference type="NCBI Taxonomy" id="171969"/>
    <lineage>
        <taxon>Eukaryota</taxon>
        <taxon>Viridiplantae</taxon>
        <taxon>Streptophyta</taxon>
        <taxon>Embryophyta</taxon>
        <taxon>Tracheophyta</taxon>
        <taxon>Spermatophyta</taxon>
        <taxon>Magnoliopsida</taxon>
        <taxon>eudicotyledons</taxon>
        <taxon>Gunneridae</taxon>
        <taxon>Pentapetalae</taxon>
        <taxon>Caryophyllales</taxon>
        <taxon>Cactineae</taxon>
        <taxon>Cactaceae</taxon>
        <taxon>Cactoideae</taxon>
        <taxon>Echinocereeae</taxon>
        <taxon>Carnegiea</taxon>
    </lineage>
</organism>
<proteinExistence type="predicted"/>
<dbReference type="AlphaFoldDB" id="A0A9Q1QJD3"/>
<evidence type="ECO:0000256" key="1">
    <source>
        <dbReference type="SAM" id="MobiDB-lite"/>
    </source>
</evidence>
<feature type="compositionally biased region" description="Basic and acidic residues" evidence="1">
    <location>
        <begin position="135"/>
        <end position="150"/>
    </location>
</feature>
<dbReference type="PANTHER" id="PTHR35490:SF2">
    <property type="entry name" value="BACTERIOPHAGE N4 ADSORPTION B PROTEIN"/>
    <property type="match status" value="1"/>
</dbReference>
<dbReference type="EMBL" id="JAKOGI010000115">
    <property type="protein sequence ID" value="KAJ8443671.1"/>
    <property type="molecule type" value="Genomic_DNA"/>
</dbReference>
<keyword evidence="4" id="KW-1185">Reference proteome</keyword>
<gene>
    <name evidence="3" type="ORF">Cgig2_019653</name>
</gene>
<keyword evidence="2" id="KW-0472">Membrane</keyword>
<name>A0A9Q1QJD3_9CARY</name>
<keyword evidence="2" id="KW-0812">Transmembrane</keyword>
<reference evidence="3" key="1">
    <citation type="submission" date="2022-04" db="EMBL/GenBank/DDBJ databases">
        <title>Carnegiea gigantea Genome sequencing and assembly v2.</title>
        <authorList>
            <person name="Copetti D."/>
            <person name="Sanderson M.J."/>
            <person name="Burquez A."/>
            <person name="Wojciechowski M.F."/>
        </authorList>
    </citation>
    <scope>NUCLEOTIDE SEQUENCE</scope>
    <source>
        <strain evidence="3">SGP5-SGP5p</strain>
        <tissue evidence="3">Aerial part</tissue>
    </source>
</reference>
<protein>
    <submittedName>
        <fullName evidence="3">Uncharacterized protein</fullName>
    </submittedName>
</protein>
<dbReference type="OrthoDB" id="1923043at2759"/>
<feature type="compositionally biased region" description="Basic and acidic residues" evidence="1">
    <location>
        <begin position="159"/>
        <end position="177"/>
    </location>
</feature>
<evidence type="ECO:0000313" key="3">
    <source>
        <dbReference type="EMBL" id="KAJ8443671.1"/>
    </source>
</evidence>
<feature type="compositionally biased region" description="Low complexity" evidence="1">
    <location>
        <begin position="8"/>
        <end position="25"/>
    </location>
</feature>
<feature type="region of interest" description="Disordered" evidence="1">
    <location>
        <begin position="1"/>
        <end position="239"/>
    </location>
</feature>